<evidence type="ECO:0000313" key="2">
    <source>
        <dbReference type="Proteomes" id="UP000606580"/>
    </source>
</evidence>
<organism evidence="1 2">
    <name type="scientific">Candidatus Ethanoperedens thermophilum</name>
    <dbReference type="NCBI Taxonomy" id="2766897"/>
    <lineage>
        <taxon>Archaea</taxon>
        <taxon>Methanobacteriati</taxon>
        <taxon>Methanobacteriota</taxon>
        <taxon>Stenosarchaea group</taxon>
        <taxon>Methanomicrobia</taxon>
        <taxon>Methanosarcinales</taxon>
        <taxon>Methanosarcinales incertae sedis</taxon>
        <taxon>GOM Arc I cluster</taxon>
        <taxon>Candidatus Ethanoperedens</taxon>
    </lineage>
</organism>
<evidence type="ECO:0000313" key="1">
    <source>
        <dbReference type="EMBL" id="NMG83300.1"/>
    </source>
</evidence>
<dbReference type="Proteomes" id="UP000606580">
    <property type="component" value="Unassembled WGS sequence"/>
</dbReference>
<dbReference type="AlphaFoldDB" id="A0A848D980"/>
<sequence>MMVAPVQRLSVSRSQTEARITDIASRSKAIPKAFSKENVDEIEGVGLHPLRYILDGVA</sequence>
<comment type="caution">
    <text evidence="1">The sequence shown here is derived from an EMBL/GenBank/DDBJ whole genome shotgun (WGS) entry which is preliminary data.</text>
</comment>
<gene>
    <name evidence="1" type="ORF">GIS02_03725</name>
</gene>
<accession>A0A848D980</accession>
<name>A0A848D980_9EURY</name>
<proteinExistence type="predicted"/>
<protein>
    <submittedName>
        <fullName evidence="1">Uncharacterized protein</fullName>
    </submittedName>
</protein>
<reference evidence="1" key="1">
    <citation type="journal article" date="2020" name="MBio">
        <title>'Candidatus Ethanoperedens,' a Thermophilic Genus of Archaea Mediating the Anaerobic Oxidation of Ethane.</title>
        <authorList>
            <person name="Hahn C.J."/>
            <person name="Laso-Perez R."/>
            <person name="Vulcano F."/>
            <person name="Vaziourakis K.M."/>
            <person name="Stokke R."/>
            <person name="Steen I.H."/>
            <person name="Teske A."/>
            <person name="Boetius A."/>
            <person name="Liebeke M."/>
            <person name="Amann R."/>
            <person name="Knittel K."/>
            <person name="Wegener G."/>
        </authorList>
    </citation>
    <scope>NUCLEOTIDE SEQUENCE</scope>
    <source>
        <strain evidence="1">GoM-Arc1-LC-WB58</strain>
    </source>
</reference>
<dbReference type="EMBL" id="WNEG01000073">
    <property type="protein sequence ID" value="NMG83300.1"/>
    <property type="molecule type" value="Genomic_DNA"/>
</dbReference>